<proteinExistence type="predicted"/>
<dbReference type="OrthoDB" id="2456308at2"/>
<comment type="caution">
    <text evidence="1">The sequence shown here is derived from an EMBL/GenBank/DDBJ whole genome shotgun (WGS) entry which is preliminary data.</text>
</comment>
<evidence type="ECO:0000313" key="2">
    <source>
        <dbReference type="Proteomes" id="UP000267798"/>
    </source>
</evidence>
<gene>
    <name evidence="1" type="ORF">D3P09_05185</name>
</gene>
<organism evidence="1 2">
    <name type="scientific">Paenibacillus pinisoli</name>
    <dbReference type="NCBI Taxonomy" id="1276110"/>
    <lineage>
        <taxon>Bacteria</taxon>
        <taxon>Bacillati</taxon>
        <taxon>Bacillota</taxon>
        <taxon>Bacilli</taxon>
        <taxon>Bacillales</taxon>
        <taxon>Paenibacillaceae</taxon>
        <taxon>Paenibacillus</taxon>
    </lineage>
</organism>
<evidence type="ECO:0000313" key="1">
    <source>
        <dbReference type="EMBL" id="RJX41372.1"/>
    </source>
</evidence>
<name>A0A3A6PHP1_9BACL</name>
<dbReference type="AlphaFoldDB" id="A0A3A6PHP1"/>
<keyword evidence="2" id="KW-1185">Reference proteome</keyword>
<dbReference type="RefSeq" id="WP_120107760.1">
    <property type="nucleotide sequence ID" value="NZ_QXQB01000001.1"/>
</dbReference>
<sequence>MFTYNEIVDFLEFGHEIEFNYLGKDYSITQSVEGWYFTDADDYLNAICYEAIENLIQQVRIGDATLQNVFESGKVKDIYIF</sequence>
<protein>
    <submittedName>
        <fullName evidence="1">Uncharacterized protein</fullName>
    </submittedName>
</protein>
<accession>A0A3A6PHP1</accession>
<dbReference type="Proteomes" id="UP000267798">
    <property type="component" value="Unassembled WGS sequence"/>
</dbReference>
<reference evidence="1 2" key="1">
    <citation type="submission" date="2018-09" db="EMBL/GenBank/DDBJ databases">
        <title>Paenibacillus aracenensis nov. sp. isolated from a cave in southern Spain.</title>
        <authorList>
            <person name="Jurado V."/>
            <person name="Gutierrez-Patricio S."/>
            <person name="Gonzalez-Pimentel J.L."/>
            <person name="Miller A.Z."/>
            <person name="Laiz L."/>
            <person name="Saiz-Jimenez C."/>
        </authorList>
    </citation>
    <scope>NUCLEOTIDE SEQUENCE [LARGE SCALE GENOMIC DNA]</scope>
    <source>
        <strain evidence="1 2">JCM 19203</strain>
    </source>
</reference>
<dbReference type="EMBL" id="QXQB01000001">
    <property type="protein sequence ID" value="RJX41372.1"/>
    <property type="molecule type" value="Genomic_DNA"/>
</dbReference>